<protein>
    <submittedName>
        <fullName evidence="1">Uncharacterized protein</fullName>
    </submittedName>
</protein>
<proteinExistence type="predicted"/>
<accession>A0A0F9EWT5</accession>
<dbReference type="EMBL" id="LAZR01035155">
    <property type="protein sequence ID" value="KKL28278.1"/>
    <property type="molecule type" value="Genomic_DNA"/>
</dbReference>
<comment type="caution">
    <text evidence="1">The sequence shown here is derived from an EMBL/GenBank/DDBJ whole genome shotgun (WGS) entry which is preliminary data.</text>
</comment>
<organism evidence="1">
    <name type="scientific">marine sediment metagenome</name>
    <dbReference type="NCBI Taxonomy" id="412755"/>
    <lineage>
        <taxon>unclassified sequences</taxon>
        <taxon>metagenomes</taxon>
        <taxon>ecological metagenomes</taxon>
    </lineage>
</organism>
<reference evidence="1" key="1">
    <citation type="journal article" date="2015" name="Nature">
        <title>Complex archaea that bridge the gap between prokaryotes and eukaryotes.</title>
        <authorList>
            <person name="Spang A."/>
            <person name="Saw J.H."/>
            <person name="Jorgensen S.L."/>
            <person name="Zaremba-Niedzwiedzka K."/>
            <person name="Martijn J."/>
            <person name="Lind A.E."/>
            <person name="van Eijk R."/>
            <person name="Schleper C."/>
            <person name="Guy L."/>
            <person name="Ettema T.J."/>
        </authorList>
    </citation>
    <scope>NUCLEOTIDE SEQUENCE</scope>
</reference>
<sequence length="89" mass="10074">MKYRFSLILTMLIAAMYVSLAFVQCRVSGAVLGRKRHLPRFVSPSHVECPYCDEVYTSIQLGWAGNMPGKVGTVTCRNTHTFVVEFEEK</sequence>
<name>A0A0F9EWT5_9ZZZZ</name>
<evidence type="ECO:0000313" key="1">
    <source>
        <dbReference type="EMBL" id="KKL28278.1"/>
    </source>
</evidence>
<dbReference type="AlphaFoldDB" id="A0A0F9EWT5"/>
<gene>
    <name evidence="1" type="ORF">LCGC14_2376750</name>
</gene>